<sequence length="109" mass="13140">MTRLDKGYWARQLGTLIVGKVQADEAWDYERVKAATLYKLKINPEHYRKLFRDKKGPDERWPRILLQLLQDLLNKWASLAVYDRDALEDQILLDQFQKDLEELTQHWVR</sequence>
<dbReference type="InterPro" id="IPR003309">
    <property type="entry name" value="SCAN_dom"/>
</dbReference>
<proteinExistence type="predicted"/>
<evidence type="ECO:0000313" key="2">
    <source>
        <dbReference type="EMBL" id="KYO42832.1"/>
    </source>
</evidence>
<protein>
    <recommendedName>
        <fullName evidence="1">SCAN box domain-containing protein</fullName>
    </recommendedName>
</protein>
<name>A0A151P165_ALLMI</name>
<dbReference type="AlphaFoldDB" id="A0A151P165"/>
<dbReference type="Gene3D" id="1.10.4020.10">
    <property type="entry name" value="DNA breaking-rejoining enzymes"/>
    <property type="match status" value="1"/>
</dbReference>
<evidence type="ECO:0000313" key="3">
    <source>
        <dbReference type="Proteomes" id="UP000050525"/>
    </source>
</evidence>
<keyword evidence="3" id="KW-1185">Reference proteome</keyword>
<gene>
    <name evidence="2" type="ORF">Y1Q_0016206</name>
</gene>
<evidence type="ECO:0000259" key="1">
    <source>
        <dbReference type="PROSITE" id="PS50804"/>
    </source>
</evidence>
<dbReference type="Proteomes" id="UP000050525">
    <property type="component" value="Unassembled WGS sequence"/>
</dbReference>
<organism evidence="2 3">
    <name type="scientific">Alligator mississippiensis</name>
    <name type="common">American alligator</name>
    <dbReference type="NCBI Taxonomy" id="8496"/>
    <lineage>
        <taxon>Eukaryota</taxon>
        <taxon>Metazoa</taxon>
        <taxon>Chordata</taxon>
        <taxon>Craniata</taxon>
        <taxon>Vertebrata</taxon>
        <taxon>Euteleostomi</taxon>
        <taxon>Archelosauria</taxon>
        <taxon>Archosauria</taxon>
        <taxon>Crocodylia</taxon>
        <taxon>Alligatoridae</taxon>
        <taxon>Alligatorinae</taxon>
        <taxon>Alligator</taxon>
    </lineage>
</organism>
<accession>A0A151P165</accession>
<feature type="domain" description="SCAN box" evidence="1">
    <location>
        <begin position="48"/>
        <end position="109"/>
    </location>
</feature>
<reference evidence="2 3" key="1">
    <citation type="journal article" date="2012" name="Genome Biol.">
        <title>Sequencing three crocodilian genomes to illuminate the evolution of archosaurs and amniotes.</title>
        <authorList>
            <person name="St John J.A."/>
            <person name="Braun E.L."/>
            <person name="Isberg S.R."/>
            <person name="Miles L.G."/>
            <person name="Chong A.Y."/>
            <person name="Gongora J."/>
            <person name="Dalzell P."/>
            <person name="Moran C."/>
            <person name="Bed'hom B."/>
            <person name="Abzhanov A."/>
            <person name="Burgess S.C."/>
            <person name="Cooksey A.M."/>
            <person name="Castoe T.A."/>
            <person name="Crawford N.G."/>
            <person name="Densmore L.D."/>
            <person name="Drew J.C."/>
            <person name="Edwards S.V."/>
            <person name="Faircloth B.C."/>
            <person name="Fujita M.K."/>
            <person name="Greenwold M.J."/>
            <person name="Hoffmann F.G."/>
            <person name="Howard J.M."/>
            <person name="Iguchi T."/>
            <person name="Janes D.E."/>
            <person name="Khan S.Y."/>
            <person name="Kohno S."/>
            <person name="de Koning A.J."/>
            <person name="Lance S.L."/>
            <person name="McCarthy F.M."/>
            <person name="McCormack J.E."/>
            <person name="Merchant M.E."/>
            <person name="Peterson D.G."/>
            <person name="Pollock D.D."/>
            <person name="Pourmand N."/>
            <person name="Raney B.J."/>
            <person name="Roessler K.A."/>
            <person name="Sanford J.R."/>
            <person name="Sawyer R.H."/>
            <person name="Schmidt C.J."/>
            <person name="Triplett E.W."/>
            <person name="Tuberville T.D."/>
            <person name="Venegas-Anaya M."/>
            <person name="Howard J.T."/>
            <person name="Jarvis E.D."/>
            <person name="Guillette L.J.Jr."/>
            <person name="Glenn T.C."/>
            <person name="Green R.E."/>
            <person name="Ray D.A."/>
        </authorList>
    </citation>
    <scope>NUCLEOTIDE SEQUENCE [LARGE SCALE GENOMIC DNA]</scope>
    <source>
        <strain evidence="2">KSC_2009_1</strain>
    </source>
</reference>
<dbReference type="EMBL" id="AKHW03001351">
    <property type="protein sequence ID" value="KYO42832.1"/>
    <property type="molecule type" value="Genomic_DNA"/>
</dbReference>
<comment type="caution">
    <text evidence="2">The sequence shown here is derived from an EMBL/GenBank/DDBJ whole genome shotgun (WGS) entry which is preliminary data.</text>
</comment>
<dbReference type="PROSITE" id="PS50804">
    <property type="entry name" value="SCAN_BOX"/>
    <property type="match status" value="1"/>
</dbReference>
<dbReference type="SUPFAM" id="SSF47353">
    <property type="entry name" value="Retrovirus capsid dimerization domain-like"/>
    <property type="match status" value="1"/>
</dbReference>
<dbReference type="InterPro" id="IPR038269">
    <property type="entry name" value="SCAN_sf"/>
</dbReference>